<dbReference type="EMBL" id="ADBL01000838">
    <property type="status" value="NOT_ANNOTATED_CDS"/>
    <property type="molecule type" value="Genomic_DNA"/>
</dbReference>
<evidence type="ECO:0000313" key="3">
    <source>
        <dbReference type="EnsemblFungi" id="MAPG_03500T0"/>
    </source>
</evidence>
<feature type="region of interest" description="Disordered" evidence="1">
    <location>
        <begin position="1"/>
        <end position="39"/>
    </location>
</feature>
<organism evidence="3 4">
    <name type="scientific">Magnaporthiopsis poae (strain ATCC 64411 / 73-15)</name>
    <name type="common">Kentucky bluegrass fungus</name>
    <name type="synonym">Magnaporthe poae</name>
    <dbReference type="NCBI Taxonomy" id="644358"/>
    <lineage>
        <taxon>Eukaryota</taxon>
        <taxon>Fungi</taxon>
        <taxon>Dikarya</taxon>
        <taxon>Ascomycota</taxon>
        <taxon>Pezizomycotina</taxon>
        <taxon>Sordariomycetes</taxon>
        <taxon>Sordariomycetidae</taxon>
        <taxon>Magnaporthales</taxon>
        <taxon>Magnaporthaceae</taxon>
        <taxon>Magnaporthiopsis</taxon>
    </lineage>
</organism>
<evidence type="ECO:0000313" key="2">
    <source>
        <dbReference type="EMBL" id="KLU84458.1"/>
    </source>
</evidence>
<reference evidence="2" key="3">
    <citation type="submission" date="2011-03" db="EMBL/GenBank/DDBJ databases">
        <title>Annotation of Magnaporthe poae ATCC 64411.</title>
        <authorList>
            <person name="Ma L.-J."/>
            <person name="Dead R."/>
            <person name="Young S.K."/>
            <person name="Zeng Q."/>
            <person name="Gargeya S."/>
            <person name="Fitzgerald M."/>
            <person name="Haas B."/>
            <person name="Abouelleil A."/>
            <person name="Alvarado L."/>
            <person name="Arachchi H.M."/>
            <person name="Berlin A."/>
            <person name="Brown A."/>
            <person name="Chapman S.B."/>
            <person name="Chen Z."/>
            <person name="Dunbar C."/>
            <person name="Freedman E."/>
            <person name="Gearin G."/>
            <person name="Gellesch M."/>
            <person name="Goldberg J."/>
            <person name="Griggs A."/>
            <person name="Gujja S."/>
            <person name="Heiman D."/>
            <person name="Howarth C."/>
            <person name="Larson L."/>
            <person name="Lui A."/>
            <person name="MacDonald P.J.P."/>
            <person name="Mehta T."/>
            <person name="Montmayeur A."/>
            <person name="Murphy C."/>
            <person name="Neiman D."/>
            <person name="Pearson M."/>
            <person name="Priest M."/>
            <person name="Roberts A."/>
            <person name="Saif S."/>
            <person name="Shea T."/>
            <person name="Shenoy N."/>
            <person name="Sisk P."/>
            <person name="Stolte C."/>
            <person name="Sykes S."/>
            <person name="Yandava C."/>
            <person name="Wortman J."/>
            <person name="Nusbaum C."/>
            <person name="Birren B."/>
        </authorList>
    </citation>
    <scope>NUCLEOTIDE SEQUENCE</scope>
    <source>
        <strain evidence="2">ATCC 64411</strain>
    </source>
</reference>
<feature type="compositionally biased region" description="Polar residues" evidence="1">
    <location>
        <begin position="1"/>
        <end position="20"/>
    </location>
</feature>
<protein>
    <submittedName>
        <fullName evidence="2 3">Uncharacterized protein</fullName>
    </submittedName>
</protein>
<keyword evidence="4" id="KW-1185">Reference proteome</keyword>
<reference evidence="3" key="4">
    <citation type="journal article" date="2015" name="G3 (Bethesda)">
        <title>Genome sequences of three phytopathogenic species of the Magnaporthaceae family of fungi.</title>
        <authorList>
            <person name="Okagaki L.H."/>
            <person name="Nunes C.C."/>
            <person name="Sailsbery J."/>
            <person name="Clay B."/>
            <person name="Brown D."/>
            <person name="John T."/>
            <person name="Oh Y."/>
            <person name="Young N."/>
            <person name="Fitzgerald M."/>
            <person name="Haas B.J."/>
            <person name="Zeng Q."/>
            <person name="Young S."/>
            <person name="Adiconis X."/>
            <person name="Fan L."/>
            <person name="Levin J.Z."/>
            <person name="Mitchell T.K."/>
            <person name="Okubara P.A."/>
            <person name="Farman M.L."/>
            <person name="Kohn L.M."/>
            <person name="Birren B."/>
            <person name="Ma L.-J."/>
            <person name="Dean R.A."/>
        </authorList>
    </citation>
    <scope>NUCLEOTIDE SEQUENCE</scope>
    <source>
        <strain evidence="3">ATCC 64411 / 73-15</strain>
    </source>
</reference>
<evidence type="ECO:0000256" key="1">
    <source>
        <dbReference type="SAM" id="MobiDB-lite"/>
    </source>
</evidence>
<dbReference type="EMBL" id="GL876967">
    <property type="protein sequence ID" value="KLU84458.1"/>
    <property type="molecule type" value="Genomic_DNA"/>
</dbReference>
<name>A0A0C4DU65_MAGP6</name>
<accession>A0A0C4DU65</accession>
<gene>
    <name evidence="2" type="ORF">MAPG_03500</name>
</gene>
<dbReference type="EnsemblFungi" id="MAPG_03500T0">
    <property type="protein sequence ID" value="MAPG_03500T0"/>
    <property type="gene ID" value="MAPG_03500"/>
</dbReference>
<dbReference type="AlphaFoldDB" id="A0A0C4DU65"/>
<reference evidence="4" key="2">
    <citation type="submission" date="2010-05" db="EMBL/GenBank/DDBJ databases">
        <title>The genome sequence of Magnaporthe poae strain ATCC 64411.</title>
        <authorList>
            <person name="Ma L.-J."/>
            <person name="Dead R."/>
            <person name="Young S."/>
            <person name="Zeng Q."/>
            <person name="Koehrsen M."/>
            <person name="Alvarado L."/>
            <person name="Berlin A."/>
            <person name="Chapman S.B."/>
            <person name="Chen Z."/>
            <person name="Freedman E."/>
            <person name="Gellesch M."/>
            <person name="Goldberg J."/>
            <person name="Griggs A."/>
            <person name="Gujja S."/>
            <person name="Heilman E.R."/>
            <person name="Heiman D."/>
            <person name="Hepburn T."/>
            <person name="Howarth C."/>
            <person name="Jen D."/>
            <person name="Larson L."/>
            <person name="Mehta T."/>
            <person name="Neiman D."/>
            <person name="Pearson M."/>
            <person name="Roberts A."/>
            <person name="Saif S."/>
            <person name="Shea T."/>
            <person name="Shenoy N."/>
            <person name="Sisk P."/>
            <person name="Stolte C."/>
            <person name="Sykes S."/>
            <person name="Walk T."/>
            <person name="White J."/>
            <person name="Yandava C."/>
            <person name="Haas B."/>
            <person name="Nusbaum C."/>
            <person name="Birren B."/>
        </authorList>
    </citation>
    <scope>NUCLEOTIDE SEQUENCE [LARGE SCALE GENOMIC DNA]</scope>
    <source>
        <strain evidence="4">ATCC 64411 / 73-15</strain>
    </source>
</reference>
<reference evidence="3" key="5">
    <citation type="submission" date="2015-06" db="UniProtKB">
        <authorList>
            <consortium name="EnsemblFungi"/>
        </authorList>
    </citation>
    <scope>IDENTIFICATION</scope>
    <source>
        <strain evidence="3">ATCC 64411</strain>
    </source>
</reference>
<reference evidence="2" key="1">
    <citation type="submission" date="2010-05" db="EMBL/GenBank/DDBJ databases">
        <title>The Genome Sequence of Magnaporthe poae strain ATCC 64411.</title>
        <authorList>
            <consortium name="The Broad Institute Genome Sequencing Platform"/>
            <consortium name="Broad Institute Genome Sequencing Center for Infectious Disease"/>
            <person name="Ma L.-J."/>
            <person name="Dead R."/>
            <person name="Young S."/>
            <person name="Zeng Q."/>
            <person name="Koehrsen M."/>
            <person name="Alvarado L."/>
            <person name="Berlin A."/>
            <person name="Chapman S.B."/>
            <person name="Chen Z."/>
            <person name="Freedman E."/>
            <person name="Gellesch M."/>
            <person name="Goldberg J."/>
            <person name="Griggs A."/>
            <person name="Gujja S."/>
            <person name="Heilman E.R."/>
            <person name="Heiman D."/>
            <person name="Hepburn T."/>
            <person name="Howarth C."/>
            <person name="Jen D."/>
            <person name="Larson L."/>
            <person name="Mehta T."/>
            <person name="Neiman D."/>
            <person name="Pearson M."/>
            <person name="Roberts A."/>
            <person name="Saif S."/>
            <person name="Shea T."/>
            <person name="Shenoy N."/>
            <person name="Sisk P."/>
            <person name="Stolte C."/>
            <person name="Sykes S."/>
            <person name="Walk T."/>
            <person name="White J."/>
            <person name="Yandava C."/>
            <person name="Haas B."/>
            <person name="Nusbaum C."/>
            <person name="Birren B."/>
        </authorList>
    </citation>
    <scope>NUCLEOTIDE SEQUENCE</scope>
    <source>
        <strain evidence="2">ATCC 64411</strain>
    </source>
</reference>
<evidence type="ECO:0000313" key="4">
    <source>
        <dbReference type="Proteomes" id="UP000011715"/>
    </source>
</evidence>
<dbReference type="VEuPathDB" id="FungiDB:MAPG_03500"/>
<sequence>MPHTSGETSKTTQATPSSGITKAGPGTVRPRMAKEIHDYPPSSEHCYPTYATDAPWRLQNIPDALRFPATVTCPIHSQKDSDTSLPRIFILPKITCL</sequence>
<proteinExistence type="predicted"/>
<dbReference type="Proteomes" id="UP000011715">
    <property type="component" value="Unassembled WGS sequence"/>
</dbReference>